<reference evidence="10 11" key="1">
    <citation type="submission" date="2019-02" db="EMBL/GenBank/DDBJ databases">
        <authorList>
            <person name="Li S.-H."/>
        </authorList>
    </citation>
    <scope>NUCLEOTIDE SEQUENCE [LARGE SCALE GENOMIC DNA]</scope>
    <source>
        <strain evidence="10 11">IMCC14385</strain>
    </source>
</reference>
<dbReference type="KEGG" id="halc:EY643_14725"/>
<dbReference type="GO" id="GO:0046872">
    <property type="term" value="F:metal ion binding"/>
    <property type="evidence" value="ECO:0007669"/>
    <property type="project" value="UniProtKB-KW"/>
</dbReference>
<feature type="binding site" evidence="8">
    <location>
        <position position="218"/>
    </location>
    <ligand>
        <name>Zn(2+)</name>
        <dbReference type="ChEBI" id="CHEBI:29105"/>
    </ligand>
</feature>
<feature type="binding site" evidence="7">
    <location>
        <begin position="308"/>
        <end position="310"/>
    </location>
    <ligand>
        <name>substrate</name>
    </ligand>
</feature>
<dbReference type="Proteomes" id="UP000326287">
    <property type="component" value="Chromosome"/>
</dbReference>
<keyword evidence="11" id="KW-1185">Reference proteome</keyword>
<evidence type="ECO:0000259" key="9">
    <source>
        <dbReference type="Pfam" id="PF01979"/>
    </source>
</evidence>
<gene>
    <name evidence="10" type="primary">nagA</name>
    <name evidence="10" type="ORF">EY643_14725</name>
</gene>
<dbReference type="PANTHER" id="PTHR11113">
    <property type="entry name" value="N-ACETYLGLUCOSAMINE-6-PHOSPHATE DEACETYLASE"/>
    <property type="match status" value="1"/>
</dbReference>
<dbReference type="InterPro" id="IPR006680">
    <property type="entry name" value="Amidohydro-rel"/>
</dbReference>
<proteinExistence type="inferred from homology"/>
<dbReference type="Gene3D" id="2.30.40.10">
    <property type="entry name" value="Urease, subunit C, domain 1"/>
    <property type="match status" value="1"/>
</dbReference>
<feature type="binding site" evidence="8">
    <location>
        <position position="133"/>
    </location>
    <ligand>
        <name>Zn(2+)</name>
        <dbReference type="ChEBI" id="CHEBI:29105"/>
    </ligand>
</feature>
<dbReference type="OrthoDB" id="9776488at2"/>
<evidence type="ECO:0000256" key="2">
    <source>
        <dbReference type="ARBA" id="ARBA00022723"/>
    </source>
</evidence>
<evidence type="ECO:0000256" key="1">
    <source>
        <dbReference type="ARBA" id="ARBA00010716"/>
    </source>
</evidence>
<feature type="active site" description="Proton donor/acceptor" evidence="6">
    <location>
        <position position="276"/>
    </location>
</feature>
<dbReference type="Pfam" id="PF01979">
    <property type="entry name" value="Amidohydro_1"/>
    <property type="match status" value="1"/>
</dbReference>
<dbReference type="InterPro" id="IPR032466">
    <property type="entry name" value="Metal_Hydrolase"/>
</dbReference>
<dbReference type="Gene3D" id="3.20.20.140">
    <property type="entry name" value="Metal-dependent hydrolases"/>
    <property type="match status" value="1"/>
</dbReference>
<feature type="binding site" evidence="7">
    <location>
        <position position="144"/>
    </location>
    <ligand>
        <name>substrate</name>
    </ligand>
</feature>
<evidence type="ECO:0000256" key="7">
    <source>
        <dbReference type="PIRSR" id="PIRSR038994-2"/>
    </source>
</evidence>
<feature type="binding site" evidence="7">
    <location>
        <position position="229"/>
    </location>
    <ligand>
        <name>substrate</name>
    </ligand>
</feature>
<keyword evidence="2 8" id="KW-0479">Metal-binding</keyword>
<keyword evidence="4 5" id="KW-0119">Carbohydrate metabolism</keyword>
<dbReference type="AlphaFoldDB" id="A0A5P9NLR1"/>
<name>A0A5P9NLR1_9GAMM</name>
<dbReference type="InterPro" id="IPR003764">
    <property type="entry name" value="GlcNAc_6-P_deAcase"/>
</dbReference>
<dbReference type="CDD" id="cd00854">
    <property type="entry name" value="NagA"/>
    <property type="match status" value="1"/>
</dbReference>
<protein>
    <submittedName>
        <fullName evidence="10">N-acetylglucosamine-6-phosphate deacetylase</fullName>
        <ecNumber evidence="10">3.5.1.25</ecNumber>
    </submittedName>
</protein>
<evidence type="ECO:0000313" key="11">
    <source>
        <dbReference type="Proteomes" id="UP000326287"/>
    </source>
</evidence>
<comment type="cofactor">
    <cofactor evidence="8">
        <name>a divalent metal cation</name>
        <dbReference type="ChEBI" id="CHEBI:60240"/>
    </cofactor>
    <text evidence="8">Binds 1 divalent metal cation per subunit.</text>
</comment>
<dbReference type="PANTHER" id="PTHR11113:SF14">
    <property type="entry name" value="N-ACETYLGLUCOSAMINE-6-PHOSPHATE DEACETYLASE"/>
    <property type="match status" value="1"/>
</dbReference>
<dbReference type="InterPro" id="IPR011059">
    <property type="entry name" value="Metal-dep_hydrolase_composite"/>
</dbReference>
<evidence type="ECO:0000256" key="6">
    <source>
        <dbReference type="PIRSR" id="PIRSR038994-1"/>
    </source>
</evidence>
<accession>A0A5P9NLR1</accession>
<feature type="binding site" evidence="7">
    <location>
        <position position="253"/>
    </location>
    <ligand>
        <name>substrate</name>
    </ligand>
</feature>
<dbReference type="EC" id="3.5.1.25" evidence="10"/>
<dbReference type="SUPFAM" id="SSF51338">
    <property type="entry name" value="Composite domain of metallo-dependent hydrolases"/>
    <property type="match status" value="1"/>
</dbReference>
<feature type="binding site" evidence="8">
    <location>
        <position position="197"/>
    </location>
    <ligand>
        <name>Zn(2+)</name>
        <dbReference type="ChEBI" id="CHEBI:29105"/>
    </ligand>
</feature>
<feature type="binding site" evidence="7">
    <location>
        <begin position="221"/>
        <end position="222"/>
    </location>
    <ligand>
        <name>substrate</name>
    </ligand>
</feature>
<dbReference type="SUPFAM" id="SSF51556">
    <property type="entry name" value="Metallo-dependent hydrolases"/>
    <property type="match status" value="1"/>
</dbReference>
<dbReference type="GO" id="GO:0008448">
    <property type="term" value="F:N-acetylglucosamine-6-phosphate deacetylase activity"/>
    <property type="evidence" value="ECO:0007669"/>
    <property type="project" value="UniProtKB-EC"/>
</dbReference>
<dbReference type="Pfam" id="PF22643">
    <property type="entry name" value="NagA_N"/>
    <property type="match status" value="1"/>
</dbReference>
<sequence>MPSVNPGTVTARRIFDGEQFLEGHGLILNGEVIEAIVPAGQLPSDTAHCDLGDATLAPGLIDIQVNGGGGVMLNNAPCVESVIRMASAHRRFGTTGLAPTIISDTPEVLKAAAEAVSAARDGGAAEVLALHIEGPHFDMARRGTHKADMIRPLNSADMAWLCSLQSLPVILTLAPEHTQPGQLRALAEAGLLLCAGHTDASYERIQEALAEGLRGFTHLFNAMSPLASRAPGTVGAALDADNAWAGIIADGHHVHPAAIRAAHRAKAAGKLLLVSDAMATVDGPDSFEIYGETITVRNGALINAEGSLAGSAIALIDAVRISHHQVGLELSECLRMASLYPATFLKLDDQLGRLRPGYRADLVAFNEDFNVSDTWVAGQHQHHATTEPRT</sequence>
<dbReference type="GO" id="GO:0006046">
    <property type="term" value="P:N-acetylglucosamine catabolic process"/>
    <property type="evidence" value="ECO:0007669"/>
    <property type="project" value="TreeGrafter"/>
</dbReference>
<evidence type="ECO:0000313" key="10">
    <source>
        <dbReference type="EMBL" id="QFU76803.1"/>
    </source>
</evidence>
<organism evidence="10 11">
    <name type="scientific">Halioglobus maricola</name>
    <dbReference type="NCBI Taxonomy" id="2601894"/>
    <lineage>
        <taxon>Bacteria</taxon>
        <taxon>Pseudomonadati</taxon>
        <taxon>Pseudomonadota</taxon>
        <taxon>Gammaproteobacteria</taxon>
        <taxon>Cellvibrionales</taxon>
        <taxon>Halieaceae</taxon>
        <taxon>Halioglobus</taxon>
    </lineage>
</organism>
<keyword evidence="3 5" id="KW-0378">Hydrolase</keyword>
<dbReference type="PIRSF" id="PIRSF038994">
    <property type="entry name" value="NagA"/>
    <property type="match status" value="1"/>
</dbReference>
<evidence type="ECO:0000256" key="4">
    <source>
        <dbReference type="ARBA" id="ARBA00023277"/>
    </source>
</evidence>
<dbReference type="NCBIfam" id="TIGR00221">
    <property type="entry name" value="nagA"/>
    <property type="match status" value="1"/>
</dbReference>
<evidence type="ECO:0000256" key="8">
    <source>
        <dbReference type="PIRSR" id="PIRSR038994-3"/>
    </source>
</evidence>
<evidence type="ECO:0000256" key="5">
    <source>
        <dbReference type="PIRNR" id="PIRNR038994"/>
    </source>
</evidence>
<dbReference type="EMBL" id="CP036422">
    <property type="protein sequence ID" value="QFU76803.1"/>
    <property type="molecule type" value="Genomic_DNA"/>
</dbReference>
<evidence type="ECO:0000256" key="3">
    <source>
        <dbReference type="ARBA" id="ARBA00022801"/>
    </source>
</evidence>
<comment type="similarity">
    <text evidence="1 5">Belongs to the metallo-dependent hydrolases superfamily. NagA family.</text>
</comment>
<dbReference type="RefSeq" id="WP_153239945.1">
    <property type="nucleotide sequence ID" value="NZ_CP036422.1"/>
</dbReference>
<feature type="domain" description="Amidohydrolase-related" evidence="9">
    <location>
        <begin position="56"/>
        <end position="379"/>
    </location>
</feature>